<dbReference type="Pfam" id="PF00156">
    <property type="entry name" value="Pribosyltran"/>
    <property type="match status" value="1"/>
</dbReference>
<evidence type="ECO:0000259" key="1">
    <source>
        <dbReference type="Pfam" id="PF00156"/>
    </source>
</evidence>
<keyword evidence="3" id="KW-1185">Reference proteome</keyword>
<name>A0ABP4BN57_9ACTN</name>
<proteinExistence type="predicted"/>
<dbReference type="SUPFAM" id="SSF53474">
    <property type="entry name" value="alpha/beta-Hydrolases"/>
    <property type="match status" value="1"/>
</dbReference>
<evidence type="ECO:0000313" key="2">
    <source>
        <dbReference type="EMBL" id="GAA0952346.1"/>
    </source>
</evidence>
<dbReference type="Gene3D" id="3.40.50.2020">
    <property type="match status" value="1"/>
</dbReference>
<organism evidence="2 3">
    <name type="scientific">Actinocorallia libanotica</name>
    <dbReference type="NCBI Taxonomy" id="46162"/>
    <lineage>
        <taxon>Bacteria</taxon>
        <taxon>Bacillati</taxon>
        <taxon>Actinomycetota</taxon>
        <taxon>Actinomycetes</taxon>
        <taxon>Streptosporangiales</taxon>
        <taxon>Thermomonosporaceae</taxon>
        <taxon>Actinocorallia</taxon>
    </lineage>
</organism>
<dbReference type="Gene3D" id="3.40.50.1820">
    <property type="entry name" value="alpha/beta hydrolase"/>
    <property type="match status" value="1"/>
</dbReference>
<dbReference type="InterPro" id="IPR029057">
    <property type="entry name" value="PRTase-like"/>
</dbReference>
<evidence type="ECO:0000313" key="3">
    <source>
        <dbReference type="Proteomes" id="UP001500665"/>
    </source>
</evidence>
<comment type="caution">
    <text evidence="2">The sequence shown here is derived from an EMBL/GenBank/DDBJ whole genome shotgun (WGS) entry which is preliminary data.</text>
</comment>
<protein>
    <submittedName>
        <fullName evidence="2">Phosphoribosyltransferase family protein</fullName>
    </submittedName>
</protein>
<dbReference type="Gene3D" id="3.30.1310.20">
    <property type="entry name" value="PRTase-like"/>
    <property type="match status" value="1"/>
</dbReference>
<dbReference type="GO" id="GO:0016757">
    <property type="term" value="F:glycosyltransferase activity"/>
    <property type="evidence" value="ECO:0007669"/>
    <property type="project" value="UniProtKB-KW"/>
</dbReference>
<dbReference type="Proteomes" id="UP001500665">
    <property type="component" value="Unassembled WGS sequence"/>
</dbReference>
<dbReference type="InterPro" id="IPR000836">
    <property type="entry name" value="PRTase_dom"/>
</dbReference>
<dbReference type="SUPFAM" id="SSF53271">
    <property type="entry name" value="PRTase-like"/>
    <property type="match status" value="1"/>
</dbReference>
<feature type="domain" description="Phosphoribosyltransferase" evidence="1">
    <location>
        <begin position="13"/>
        <end position="193"/>
    </location>
</feature>
<dbReference type="InterPro" id="IPR029058">
    <property type="entry name" value="AB_hydrolase_fold"/>
</dbReference>
<dbReference type="RefSeq" id="WP_344241656.1">
    <property type="nucleotide sequence ID" value="NZ_BAAAHH010000012.1"/>
</dbReference>
<sequence>MTYTDRRDAGRRLAHHLDHLRARDPLILGLPRGGVPVAFEVAQTLRAPMDVIVVRKLGTPGHSELAMGAIGEGGVRVLNPEVLRGGRVSDIQLSREEEYEQAVLDERAARFRGGRPPVDLRGRDVVIVDDGAATGSTARAACLVARARHAGHITLAVPVASPEAARSLREVADEVVCPHTPHDFYAVGQFYDDFDQTTDDEVITLLKQAREPAAPVVDREVAISAGPVELSGHLVLPPRPEGIVLFAHGSGSSRHSPRNHQVARALNGAGLGTLLFDLLTRREEHDRGHVFDIPLLAERLADTTGWLLAEPDARGLPVGYFGASTGAAAALAAAAEPGSPVRAVVSRGGRPDLAMALLPQVQAPTLLIVGGADLPVLDLNEQALARLRCPKHLAVVPGATHLFEEPGALEEVGDLASAWFTEHLR</sequence>
<reference evidence="3" key="1">
    <citation type="journal article" date="2019" name="Int. J. Syst. Evol. Microbiol.">
        <title>The Global Catalogue of Microorganisms (GCM) 10K type strain sequencing project: providing services to taxonomists for standard genome sequencing and annotation.</title>
        <authorList>
            <consortium name="The Broad Institute Genomics Platform"/>
            <consortium name="The Broad Institute Genome Sequencing Center for Infectious Disease"/>
            <person name="Wu L."/>
            <person name="Ma J."/>
        </authorList>
    </citation>
    <scope>NUCLEOTIDE SEQUENCE [LARGE SCALE GENOMIC DNA]</scope>
    <source>
        <strain evidence="3">JCM 10696</strain>
    </source>
</reference>
<gene>
    <name evidence="2" type="ORF">GCM10009550_32970</name>
</gene>
<accession>A0ABP4BN57</accession>
<keyword evidence="2" id="KW-0808">Transferase</keyword>
<keyword evidence="2" id="KW-0328">Glycosyltransferase</keyword>
<dbReference type="EMBL" id="BAAAHH010000012">
    <property type="protein sequence ID" value="GAA0952346.1"/>
    <property type="molecule type" value="Genomic_DNA"/>
</dbReference>
<dbReference type="CDD" id="cd06223">
    <property type="entry name" value="PRTases_typeI"/>
    <property type="match status" value="1"/>
</dbReference>